<dbReference type="Proteomes" id="UP001500582">
    <property type="component" value="Unassembled WGS sequence"/>
</dbReference>
<sequence length="94" mass="10463">MIWIKFSLWLLLLYGFYYAVVIGWDYHRLRKPPAGSGDEELTFMADEDKAQTIPDAPSSGDIASAVIASGGVSIRQTFSLAREEAIEFTRAVSF</sequence>
<keyword evidence="1" id="KW-0812">Transmembrane</keyword>
<evidence type="ECO:0000313" key="2">
    <source>
        <dbReference type="EMBL" id="GAA4339744.1"/>
    </source>
</evidence>
<reference evidence="3" key="1">
    <citation type="journal article" date="2019" name="Int. J. Syst. Evol. Microbiol.">
        <title>The Global Catalogue of Microorganisms (GCM) 10K type strain sequencing project: providing services to taxonomists for standard genome sequencing and annotation.</title>
        <authorList>
            <consortium name="The Broad Institute Genomics Platform"/>
            <consortium name="The Broad Institute Genome Sequencing Center for Infectious Disease"/>
            <person name="Wu L."/>
            <person name="Ma J."/>
        </authorList>
    </citation>
    <scope>NUCLEOTIDE SEQUENCE [LARGE SCALE GENOMIC DNA]</scope>
    <source>
        <strain evidence="3">JCM 17705</strain>
    </source>
</reference>
<name>A0ABP8HI94_9SPHI</name>
<evidence type="ECO:0000256" key="1">
    <source>
        <dbReference type="SAM" id="Phobius"/>
    </source>
</evidence>
<accession>A0ABP8HI94</accession>
<protein>
    <submittedName>
        <fullName evidence="2">Uncharacterized protein</fullName>
    </submittedName>
</protein>
<keyword evidence="1" id="KW-1133">Transmembrane helix</keyword>
<comment type="caution">
    <text evidence="2">The sequence shown here is derived from an EMBL/GenBank/DDBJ whole genome shotgun (WGS) entry which is preliminary data.</text>
</comment>
<keyword evidence="3" id="KW-1185">Reference proteome</keyword>
<evidence type="ECO:0000313" key="3">
    <source>
        <dbReference type="Proteomes" id="UP001500582"/>
    </source>
</evidence>
<gene>
    <name evidence="2" type="ORF">GCM10023149_50660</name>
</gene>
<dbReference type="EMBL" id="BAABFT010000023">
    <property type="protein sequence ID" value="GAA4339744.1"/>
    <property type="molecule type" value="Genomic_DNA"/>
</dbReference>
<keyword evidence="1" id="KW-0472">Membrane</keyword>
<dbReference type="RefSeq" id="WP_345214020.1">
    <property type="nucleotide sequence ID" value="NZ_BAABFT010000023.1"/>
</dbReference>
<proteinExistence type="predicted"/>
<feature type="transmembrane region" description="Helical" evidence="1">
    <location>
        <begin position="6"/>
        <end position="24"/>
    </location>
</feature>
<organism evidence="2 3">
    <name type="scientific">Mucilaginibacter gynuensis</name>
    <dbReference type="NCBI Taxonomy" id="1302236"/>
    <lineage>
        <taxon>Bacteria</taxon>
        <taxon>Pseudomonadati</taxon>
        <taxon>Bacteroidota</taxon>
        <taxon>Sphingobacteriia</taxon>
        <taxon>Sphingobacteriales</taxon>
        <taxon>Sphingobacteriaceae</taxon>
        <taxon>Mucilaginibacter</taxon>
    </lineage>
</organism>